<dbReference type="CDD" id="cd06261">
    <property type="entry name" value="TM_PBP2"/>
    <property type="match status" value="1"/>
</dbReference>
<dbReference type="SUPFAM" id="SSF161098">
    <property type="entry name" value="MetI-like"/>
    <property type="match status" value="1"/>
</dbReference>
<keyword evidence="4 7" id="KW-0812">Transmembrane</keyword>
<name>A8F747_PSELT</name>
<feature type="transmembrane region" description="Helical" evidence="7">
    <location>
        <begin position="139"/>
        <end position="158"/>
    </location>
</feature>
<evidence type="ECO:0000313" key="10">
    <source>
        <dbReference type="Proteomes" id="UP000002016"/>
    </source>
</evidence>
<evidence type="ECO:0000256" key="1">
    <source>
        <dbReference type="ARBA" id="ARBA00004651"/>
    </source>
</evidence>
<feature type="transmembrane region" description="Helical" evidence="7">
    <location>
        <begin position="187"/>
        <end position="208"/>
    </location>
</feature>
<feature type="transmembrane region" description="Helical" evidence="7">
    <location>
        <begin position="109"/>
        <end position="133"/>
    </location>
</feature>
<dbReference type="InterPro" id="IPR050901">
    <property type="entry name" value="BP-dep_ABC_trans_perm"/>
</dbReference>
<feature type="transmembrane region" description="Helical" evidence="7">
    <location>
        <begin position="12"/>
        <end position="32"/>
    </location>
</feature>
<dbReference type="KEGG" id="tle:Tlet_1425"/>
<feature type="domain" description="ABC transmembrane type-1" evidence="8">
    <location>
        <begin position="71"/>
        <end position="261"/>
    </location>
</feature>
<reference evidence="9 10" key="2">
    <citation type="journal article" date="2009" name="Proc. Natl. Acad. Sci. U.S.A.">
        <title>On the chimeric nature, thermophilic origin, and phylogenetic placement of the Thermotogales.</title>
        <authorList>
            <person name="Zhaxybayeva O."/>
            <person name="Swithers K.S."/>
            <person name="Lapierre P."/>
            <person name="Fournier G.P."/>
            <person name="Bickhart D.M."/>
            <person name="DeBoy R.T."/>
            <person name="Nelson K.E."/>
            <person name="Nesbo C.L."/>
            <person name="Doolittle W.F."/>
            <person name="Gogarten J.P."/>
            <person name="Noll K.M."/>
        </authorList>
    </citation>
    <scope>NUCLEOTIDE SEQUENCE [LARGE SCALE GENOMIC DNA]</scope>
    <source>
        <strain evidence="10">ATCC BAA-301 / DSM 14385 / NBRC 107922 / TMO</strain>
    </source>
</reference>
<evidence type="ECO:0000256" key="7">
    <source>
        <dbReference type="RuleBase" id="RU363032"/>
    </source>
</evidence>
<dbReference type="RefSeq" id="WP_012003457.1">
    <property type="nucleotide sequence ID" value="NC_009828.1"/>
</dbReference>
<comment type="similarity">
    <text evidence="7">Belongs to the binding-protein-dependent transport system permease family.</text>
</comment>
<feature type="transmembrane region" description="Helical" evidence="7">
    <location>
        <begin position="75"/>
        <end position="97"/>
    </location>
</feature>
<keyword evidence="6 7" id="KW-0472">Membrane</keyword>
<evidence type="ECO:0000259" key="8">
    <source>
        <dbReference type="PROSITE" id="PS50928"/>
    </source>
</evidence>
<keyword evidence="3" id="KW-1003">Cell membrane</keyword>
<dbReference type="eggNOG" id="COG0395">
    <property type="taxonomic scope" value="Bacteria"/>
</dbReference>
<dbReference type="OrthoDB" id="9810086at2"/>
<evidence type="ECO:0000256" key="5">
    <source>
        <dbReference type="ARBA" id="ARBA00022989"/>
    </source>
</evidence>
<comment type="subcellular location">
    <subcellularLocation>
        <location evidence="1 7">Cell membrane</location>
        <topology evidence="1 7">Multi-pass membrane protein</topology>
    </subcellularLocation>
</comment>
<reference evidence="9 10" key="1">
    <citation type="submission" date="2007-08" db="EMBL/GenBank/DDBJ databases">
        <title>Complete sequence of Thermotoga lettingae TMO.</title>
        <authorList>
            <consortium name="US DOE Joint Genome Institute"/>
            <person name="Copeland A."/>
            <person name="Lucas S."/>
            <person name="Lapidus A."/>
            <person name="Barry K."/>
            <person name="Glavina del Rio T."/>
            <person name="Dalin E."/>
            <person name="Tice H."/>
            <person name="Pitluck S."/>
            <person name="Foster B."/>
            <person name="Bruce D."/>
            <person name="Schmutz J."/>
            <person name="Larimer F."/>
            <person name="Land M."/>
            <person name="Hauser L."/>
            <person name="Kyrpides N."/>
            <person name="Mikhailova N."/>
            <person name="Nelson K."/>
            <person name="Gogarten J.P."/>
            <person name="Noll K."/>
            <person name="Richardson P."/>
        </authorList>
    </citation>
    <scope>NUCLEOTIDE SEQUENCE [LARGE SCALE GENOMIC DNA]</scope>
    <source>
        <strain evidence="10">ATCC BAA-301 / DSM 14385 / NBRC 107922 / TMO</strain>
    </source>
</reference>
<proteinExistence type="inferred from homology"/>
<keyword evidence="10" id="KW-1185">Reference proteome</keyword>
<keyword evidence="5 7" id="KW-1133">Transmembrane helix</keyword>
<evidence type="ECO:0000256" key="6">
    <source>
        <dbReference type="ARBA" id="ARBA00023136"/>
    </source>
</evidence>
<protein>
    <submittedName>
        <fullName evidence="9">Binding-protein-dependent transport systems inner membrane component</fullName>
    </submittedName>
</protein>
<dbReference type="STRING" id="416591.Tlet_1425"/>
<accession>A8F747</accession>
<dbReference type="EMBL" id="CP000812">
    <property type="protein sequence ID" value="ABV33981.1"/>
    <property type="molecule type" value="Genomic_DNA"/>
</dbReference>
<evidence type="ECO:0000256" key="2">
    <source>
        <dbReference type="ARBA" id="ARBA00022448"/>
    </source>
</evidence>
<dbReference type="PANTHER" id="PTHR32243:SF18">
    <property type="entry name" value="INNER MEMBRANE ABC TRANSPORTER PERMEASE PROTEIN YCJP"/>
    <property type="match status" value="1"/>
</dbReference>
<dbReference type="AlphaFoldDB" id="A8F747"/>
<dbReference type="Pfam" id="PF00528">
    <property type="entry name" value="BPD_transp_1"/>
    <property type="match status" value="1"/>
</dbReference>
<organism evidence="9 10">
    <name type="scientific">Pseudothermotoga lettingae (strain ATCC BAA-301 / DSM 14385 / NBRC 107922 / TMO)</name>
    <name type="common">Thermotoga lettingae</name>
    <dbReference type="NCBI Taxonomy" id="416591"/>
    <lineage>
        <taxon>Bacteria</taxon>
        <taxon>Thermotogati</taxon>
        <taxon>Thermotogota</taxon>
        <taxon>Thermotogae</taxon>
        <taxon>Thermotogales</taxon>
        <taxon>Thermotogaceae</taxon>
        <taxon>Pseudothermotoga</taxon>
    </lineage>
</organism>
<keyword evidence="2 7" id="KW-0813">Transport</keyword>
<dbReference type="GO" id="GO:0055085">
    <property type="term" value="P:transmembrane transport"/>
    <property type="evidence" value="ECO:0007669"/>
    <property type="project" value="InterPro"/>
</dbReference>
<dbReference type="Proteomes" id="UP000002016">
    <property type="component" value="Chromosome"/>
</dbReference>
<dbReference type="Gene3D" id="1.10.3720.10">
    <property type="entry name" value="MetI-like"/>
    <property type="match status" value="1"/>
</dbReference>
<dbReference type="PANTHER" id="PTHR32243">
    <property type="entry name" value="MALTOSE TRANSPORT SYSTEM PERMEASE-RELATED"/>
    <property type="match status" value="1"/>
</dbReference>
<evidence type="ECO:0000256" key="4">
    <source>
        <dbReference type="ARBA" id="ARBA00022692"/>
    </source>
</evidence>
<dbReference type="GO" id="GO:0005886">
    <property type="term" value="C:plasma membrane"/>
    <property type="evidence" value="ECO:0007669"/>
    <property type="project" value="UniProtKB-SubCell"/>
</dbReference>
<sequence length="276" mass="30761" precursor="true">MRKIPLRFKIATAIVVLIGLIWTMTPILWIVMTSFKERAEQMNIPPTLFPKRWTVQNYAEFFKRADFIRSFSNSILVTVSSTAISLIMALPGAYALARFKFKFRNLFAFLILLARMTPPIVMVVPFFLIARFLELNRTYFPIIIASSFLSVPFALWMMRGFFAEVPGSLEEAALIDGCTRSQAIRKVILPVIAPGLAATSILSALIAWNQFMFAVVLTNSSTRTLPVLVNMFVSERNIDWGAMSAAAVITALPMIIFALLVQNNLVRGLAAGSVKG</sequence>
<evidence type="ECO:0000313" key="9">
    <source>
        <dbReference type="EMBL" id="ABV33981.1"/>
    </source>
</evidence>
<gene>
    <name evidence="9" type="ordered locus">Tlet_1425</name>
</gene>
<dbReference type="HOGENOM" id="CLU_016047_1_2_0"/>
<dbReference type="InterPro" id="IPR035906">
    <property type="entry name" value="MetI-like_sf"/>
</dbReference>
<evidence type="ECO:0000256" key="3">
    <source>
        <dbReference type="ARBA" id="ARBA00022475"/>
    </source>
</evidence>
<dbReference type="PROSITE" id="PS50928">
    <property type="entry name" value="ABC_TM1"/>
    <property type="match status" value="1"/>
</dbReference>
<feature type="transmembrane region" description="Helical" evidence="7">
    <location>
        <begin position="240"/>
        <end position="261"/>
    </location>
</feature>
<dbReference type="InterPro" id="IPR000515">
    <property type="entry name" value="MetI-like"/>
</dbReference>